<gene>
    <name evidence="3" type="ORF">Purlil1_12684</name>
</gene>
<comment type="caution">
    <text evidence="3">The sequence shown here is derived from an EMBL/GenBank/DDBJ whole genome shotgun (WGS) entry which is preliminary data.</text>
</comment>
<feature type="region of interest" description="Disordered" evidence="2">
    <location>
        <begin position="1"/>
        <end position="29"/>
    </location>
</feature>
<evidence type="ECO:0000256" key="2">
    <source>
        <dbReference type="SAM" id="MobiDB-lite"/>
    </source>
</evidence>
<protein>
    <submittedName>
        <fullName evidence="3">Uncharacterized protein</fullName>
    </submittedName>
</protein>
<feature type="coiled-coil region" evidence="1">
    <location>
        <begin position="168"/>
        <end position="195"/>
    </location>
</feature>
<proteinExistence type="predicted"/>
<evidence type="ECO:0000313" key="4">
    <source>
        <dbReference type="Proteomes" id="UP001287286"/>
    </source>
</evidence>
<reference evidence="3 4" key="1">
    <citation type="journal article" date="2024" name="Microbiol. Resour. Announc.">
        <title>Genome annotations for the ascomycete fungi Trichoderma harzianum, Trichoderma aggressivum, and Purpureocillium lilacinum.</title>
        <authorList>
            <person name="Beijen E.P.W."/>
            <person name="Ohm R.A."/>
        </authorList>
    </citation>
    <scope>NUCLEOTIDE SEQUENCE [LARGE SCALE GENOMIC DNA]</scope>
    <source>
        <strain evidence="3 4">CBS 150709</strain>
    </source>
</reference>
<organism evidence="3 4">
    <name type="scientific">Purpureocillium lilacinum</name>
    <name type="common">Paecilomyces lilacinus</name>
    <dbReference type="NCBI Taxonomy" id="33203"/>
    <lineage>
        <taxon>Eukaryota</taxon>
        <taxon>Fungi</taxon>
        <taxon>Dikarya</taxon>
        <taxon>Ascomycota</taxon>
        <taxon>Pezizomycotina</taxon>
        <taxon>Sordariomycetes</taxon>
        <taxon>Hypocreomycetidae</taxon>
        <taxon>Hypocreales</taxon>
        <taxon>Ophiocordycipitaceae</taxon>
        <taxon>Purpureocillium</taxon>
    </lineage>
</organism>
<dbReference type="EMBL" id="JAWRVI010000122">
    <property type="protein sequence ID" value="KAK4075271.1"/>
    <property type="molecule type" value="Genomic_DNA"/>
</dbReference>
<evidence type="ECO:0000313" key="3">
    <source>
        <dbReference type="EMBL" id="KAK4075271.1"/>
    </source>
</evidence>
<sequence length="239" mass="25994">MSYSKEDCPSCGGRYTPTLPQSRSPDAQHAQRLDFYTEGASVTPLSPSINKTDHATAECICLFPALRDSLDCLQHAAPTQTQVVGDVDPTKLAASNNNARFSEAGEADASPSCKIPDDPSLQWDPIFTAMLRPETITEGLSLSPARPDSAANNDSFIHMCLQLSTNQIQVLVSQVQNLEASLKYAEKQVEDLAGAVRKFTEWSAKMEKHCQETADTVLNILKLLQKTGLFHDGLDSPKG</sequence>
<dbReference type="Proteomes" id="UP001287286">
    <property type="component" value="Unassembled WGS sequence"/>
</dbReference>
<accession>A0ABR0BG53</accession>
<keyword evidence="1" id="KW-0175">Coiled coil</keyword>
<keyword evidence="4" id="KW-1185">Reference proteome</keyword>
<evidence type="ECO:0000256" key="1">
    <source>
        <dbReference type="SAM" id="Coils"/>
    </source>
</evidence>
<name>A0ABR0BG53_PURLI</name>